<keyword evidence="1" id="KW-1133">Transmembrane helix</keyword>
<protein>
    <submittedName>
        <fullName evidence="3">Acyltransferase</fullName>
    </submittedName>
</protein>
<dbReference type="STRING" id="47678.ERS852494_03547"/>
<dbReference type="InterPro" id="IPR002656">
    <property type="entry name" value="Acyl_transf_3_dom"/>
</dbReference>
<dbReference type="PANTHER" id="PTHR23028">
    <property type="entry name" value="ACETYLTRANSFERASE"/>
    <property type="match status" value="1"/>
</dbReference>
<feature type="transmembrane region" description="Helical" evidence="1">
    <location>
        <begin position="100"/>
        <end position="117"/>
    </location>
</feature>
<feature type="transmembrane region" description="Helical" evidence="1">
    <location>
        <begin position="129"/>
        <end position="147"/>
    </location>
</feature>
<dbReference type="PANTHER" id="PTHR23028:SF134">
    <property type="entry name" value="PUTATIVE (AFU_ORTHOLOGUE AFUA_4G08520)-RELATED"/>
    <property type="match status" value="1"/>
</dbReference>
<reference evidence="3 4" key="1">
    <citation type="submission" date="2015-09" db="EMBL/GenBank/DDBJ databases">
        <authorList>
            <consortium name="Pathogen Informatics"/>
        </authorList>
    </citation>
    <scope>NUCLEOTIDE SEQUENCE [LARGE SCALE GENOMIC DNA]</scope>
    <source>
        <strain evidence="3 4">2789STDY5834880</strain>
    </source>
</reference>
<keyword evidence="3" id="KW-0808">Transferase</keyword>
<organism evidence="3 4">
    <name type="scientific">Bacteroides caccae</name>
    <dbReference type="NCBI Taxonomy" id="47678"/>
    <lineage>
        <taxon>Bacteria</taxon>
        <taxon>Pseudomonadati</taxon>
        <taxon>Bacteroidota</taxon>
        <taxon>Bacteroidia</taxon>
        <taxon>Bacteroidales</taxon>
        <taxon>Bacteroidaceae</taxon>
        <taxon>Bacteroides</taxon>
    </lineage>
</organism>
<dbReference type="Pfam" id="PF01757">
    <property type="entry name" value="Acyl_transf_3"/>
    <property type="match status" value="1"/>
</dbReference>
<sequence>MIDNKISPHYTMNVQNIYLSSKPHYEILDGLRGVAAAMVVAFHLLEAHSGGNHLNQIINHGYLAVDFFFMLSGFVIGYAYDDRWNRMSMGTFFKRRLIRLQPMVAMGSIVGAALFWFQKAPCYPAMEGVSIGALLLVMLLGCTLLPLPLKWDIRGWMEMHPLNGPAWSLYYEYIGNILYALFIRKFSKTALAVFVAIAACFTVHRCLTAPAGDIVGGWALNWEQQYVGLVRLMYPFFGGLLLSRLGWLIRTRKNAFWWCSLMIIAVLSVPRIGGEDGYWMNGLYEAFCIICIFPVIVSMGAGGRITGRRSTAVCKFLGDISYPVYITHYPLVYIYTAWAFNHQATLAEGLPYMLLTFVGAFALAYACLKFYDLPVRKWLTERFLKKK</sequence>
<gene>
    <name evidence="3" type="ORF">ERS852494_03547</name>
</gene>
<name>A0A174SIT6_9BACE</name>
<feature type="transmembrane region" description="Helical" evidence="1">
    <location>
        <begin position="278"/>
        <end position="301"/>
    </location>
</feature>
<dbReference type="EMBL" id="CZAI01000009">
    <property type="protein sequence ID" value="CUP95827.1"/>
    <property type="molecule type" value="Genomic_DNA"/>
</dbReference>
<evidence type="ECO:0000313" key="3">
    <source>
        <dbReference type="EMBL" id="CUP95827.1"/>
    </source>
</evidence>
<proteinExistence type="predicted"/>
<dbReference type="AlphaFoldDB" id="A0A174SIT6"/>
<feature type="transmembrane region" description="Helical" evidence="1">
    <location>
        <begin position="190"/>
        <end position="212"/>
    </location>
</feature>
<feature type="transmembrane region" description="Helical" evidence="1">
    <location>
        <begin position="57"/>
        <end position="80"/>
    </location>
</feature>
<evidence type="ECO:0000259" key="2">
    <source>
        <dbReference type="Pfam" id="PF01757"/>
    </source>
</evidence>
<feature type="domain" description="Acyltransferase 3" evidence="2">
    <location>
        <begin position="27"/>
        <end position="364"/>
    </location>
</feature>
<dbReference type="Proteomes" id="UP000095657">
    <property type="component" value="Unassembled WGS sequence"/>
</dbReference>
<evidence type="ECO:0000256" key="1">
    <source>
        <dbReference type="SAM" id="Phobius"/>
    </source>
</evidence>
<feature type="transmembrane region" description="Helical" evidence="1">
    <location>
        <begin position="255"/>
        <end position="272"/>
    </location>
</feature>
<keyword evidence="1" id="KW-0812">Transmembrane</keyword>
<accession>A0A174SIT6</accession>
<feature type="transmembrane region" description="Helical" evidence="1">
    <location>
        <begin position="352"/>
        <end position="371"/>
    </location>
</feature>
<feature type="transmembrane region" description="Helical" evidence="1">
    <location>
        <begin position="167"/>
        <end position="183"/>
    </location>
</feature>
<feature type="transmembrane region" description="Helical" evidence="1">
    <location>
        <begin position="224"/>
        <end position="243"/>
    </location>
</feature>
<evidence type="ECO:0000313" key="4">
    <source>
        <dbReference type="Proteomes" id="UP000095657"/>
    </source>
</evidence>
<dbReference type="GO" id="GO:0016747">
    <property type="term" value="F:acyltransferase activity, transferring groups other than amino-acyl groups"/>
    <property type="evidence" value="ECO:0007669"/>
    <property type="project" value="InterPro"/>
</dbReference>
<keyword evidence="1" id="KW-0472">Membrane</keyword>
<feature type="transmembrane region" description="Helical" evidence="1">
    <location>
        <begin position="322"/>
        <end position="340"/>
    </location>
</feature>
<keyword evidence="3" id="KW-0012">Acyltransferase</keyword>
<dbReference type="InterPro" id="IPR050879">
    <property type="entry name" value="Acyltransferase_3"/>
</dbReference>